<organism evidence="2 3">
    <name type="scientific">Pyricularia grisea</name>
    <name type="common">Crabgrass-specific blast fungus</name>
    <name type="synonym">Magnaporthe grisea</name>
    <dbReference type="NCBI Taxonomy" id="148305"/>
    <lineage>
        <taxon>Eukaryota</taxon>
        <taxon>Fungi</taxon>
        <taxon>Dikarya</taxon>
        <taxon>Ascomycota</taxon>
        <taxon>Pezizomycotina</taxon>
        <taxon>Sordariomycetes</taxon>
        <taxon>Sordariomycetidae</taxon>
        <taxon>Magnaporthales</taxon>
        <taxon>Pyriculariaceae</taxon>
        <taxon>Pyricularia</taxon>
    </lineage>
</organism>
<keyword evidence="3" id="KW-1185">Reference proteome</keyword>
<comment type="caution">
    <text evidence="2">The sequence shown here is derived from an EMBL/GenBank/DDBJ whole genome shotgun (WGS) entry which is preliminary data.</text>
</comment>
<dbReference type="SMART" id="SM00829">
    <property type="entry name" value="PKS_ER"/>
    <property type="match status" value="1"/>
</dbReference>
<dbReference type="InterPro" id="IPR051397">
    <property type="entry name" value="Zn-ADH-like_protein"/>
</dbReference>
<dbReference type="InterPro" id="IPR011032">
    <property type="entry name" value="GroES-like_sf"/>
</dbReference>
<dbReference type="InterPro" id="IPR020843">
    <property type="entry name" value="ER"/>
</dbReference>
<dbReference type="SUPFAM" id="SSF50129">
    <property type="entry name" value="GroES-like"/>
    <property type="match status" value="1"/>
</dbReference>
<sequence>MSSPSTPEPVTIRKVVVTKFSPDPSESLAIVTAILPPPPASHVQVQVLYSGFSGADVAMARGLYPMQRSAPLTPGYCMVGRVVSAGPRACGRPNTDWEQGTLVTALTVYDSEAERINIQEKYLIRVPEGIEATVATALTLDWNTAYGMVEHAARVRPGQSVFVHGLSGAVGYALATLCLLRGATVFGTASERNHATLAGLGVTPFVYTNKDWIDAVQTQGGVDAVFDPLGFQSWEESYSILATTRPSVLVGYGGNQHLLPSSSEKEAGDNEAVALRKTLLPTQVPQIVKLVAKNIKRFIGDNRRTVFYYIDRDHKDFRPDLEAVMDLCRTGKITVPIKTTWSLDQVRDAHRGWGRKEGMGSMVIKCSELPQESG</sequence>
<dbReference type="SUPFAM" id="SSF51735">
    <property type="entry name" value="NAD(P)-binding Rossmann-fold domains"/>
    <property type="match status" value="1"/>
</dbReference>
<gene>
    <name evidence="2" type="ORF">MCOR33_002891</name>
</gene>
<proteinExistence type="predicted"/>
<name>A0ABQ8NV56_PYRGI</name>
<dbReference type="InterPro" id="IPR036291">
    <property type="entry name" value="NAD(P)-bd_dom_sf"/>
</dbReference>
<dbReference type="PANTHER" id="PTHR43677">
    <property type="entry name" value="SHORT-CHAIN DEHYDROGENASE/REDUCTASE"/>
    <property type="match status" value="1"/>
</dbReference>
<protein>
    <recommendedName>
        <fullName evidence="1">Enoyl reductase (ER) domain-containing protein</fullName>
    </recommendedName>
</protein>
<feature type="domain" description="Enoyl reductase (ER)" evidence="1">
    <location>
        <begin position="23"/>
        <end position="364"/>
    </location>
</feature>
<dbReference type="CDD" id="cd08273">
    <property type="entry name" value="MDR8"/>
    <property type="match status" value="1"/>
</dbReference>
<evidence type="ECO:0000259" key="1">
    <source>
        <dbReference type="SMART" id="SM00829"/>
    </source>
</evidence>
<dbReference type="Pfam" id="PF13602">
    <property type="entry name" value="ADH_zinc_N_2"/>
    <property type="match status" value="1"/>
</dbReference>
<reference evidence="2" key="1">
    <citation type="submission" date="2021-01" db="EMBL/GenBank/DDBJ databases">
        <title>Deciphering the adaptive evolutionary patterns associated with biogeogrpahic diversity in the finger millet blast pathogen Magnaporthe oryzae in Eastern Africa.</title>
        <authorList>
            <person name="Onyema G."/>
            <person name="Shittu T.A."/>
            <person name="Dodsworth S."/>
            <person name="Devilliers S."/>
            <person name="Muthumeenakshi S."/>
            <person name="Sreenivasaprasad S."/>
        </authorList>
    </citation>
    <scope>NUCLEOTIDE SEQUENCE</scope>
    <source>
        <strain evidence="2">D15/s37</strain>
    </source>
</reference>
<dbReference type="Proteomes" id="UP001059893">
    <property type="component" value="Unassembled WGS sequence"/>
</dbReference>
<dbReference type="InterPro" id="IPR013154">
    <property type="entry name" value="ADH-like_N"/>
</dbReference>
<dbReference type="PANTHER" id="PTHR43677:SF4">
    <property type="entry name" value="QUINONE OXIDOREDUCTASE-LIKE PROTEIN 2"/>
    <property type="match status" value="1"/>
</dbReference>
<dbReference type="EMBL" id="JABSND010000035">
    <property type="protein sequence ID" value="KAI6301612.1"/>
    <property type="molecule type" value="Genomic_DNA"/>
</dbReference>
<accession>A0ABQ8NV56</accession>
<evidence type="ECO:0000313" key="2">
    <source>
        <dbReference type="EMBL" id="KAI6301612.1"/>
    </source>
</evidence>
<dbReference type="Gene3D" id="3.90.180.10">
    <property type="entry name" value="Medium-chain alcohol dehydrogenases, catalytic domain"/>
    <property type="match status" value="1"/>
</dbReference>
<dbReference type="Gene3D" id="3.40.50.720">
    <property type="entry name" value="NAD(P)-binding Rossmann-like Domain"/>
    <property type="match status" value="1"/>
</dbReference>
<dbReference type="Pfam" id="PF08240">
    <property type="entry name" value="ADH_N"/>
    <property type="match status" value="1"/>
</dbReference>
<evidence type="ECO:0000313" key="3">
    <source>
        <dbReference type="Proteomes" id="UP001059893"/>
    </source>
</evidence>